<dbReference type="InterPro" id="IPR037045">
    <property type="entry name" value="S8pro/Inhibitor_I9_sf"/>
</dbReference>
<evidence type="ECO:0000256" key="1">
    <source>
        <dbReference type="ARBA" id="ARBA00004613"/>
    </source>
</evidence>
<dbReference type="InterPro" id="IPR036852">
    <property type="entry name" value="Peptidase_S8/S53_dom_sf"/>
</dbReference>
<dbReference type="InterPro" id="IPR045051">
    <property type="entry name" value="SBT"/>
</dbReference>
<evidence type="ECO:0000313" key="6">
    <source>
        <dbReference type="Proteomes" id="UP001341840"/>
    </source>
</evidence>
<dbReference type="Gene3D" id="3.40.50.200">
    <property type="entry name" value="Peptidase S8/S53 domain"/>
    <property type="match status" value="1"/>
</dbReference>
<evidence type="ECO:0000313" key="5">
    <source>
        <dbReference type="EMBL" id="MED6200976.1"/>
    </source>
</evidence>
<name>A0ABU6XTY9_9FABA</name>
<gene>
    <name evidence="5" type="ORF">PIB30_090466</name>
</gene>
<feature type="domain" description="Inhibitor I9" evidence="4">
    <location>
        <begin position="74"/>
        <end position="119"/>
    </location>
</feature>
<dbReference type="EMBL" id="JASCZI010213198">
    <property type="protein sequence ID" value="MED6200976.1"/>
    <property type="molecule type" value="Genomic_DNA"/>
</dbReference>
<dbReference type="Gene3D" id="3.30.70.80">
    <property type="entry name" value="Peptidase S8 propeptide/proteinase inhibitor I9"/>
    <property type="match status" value="1"/>
</dbReference>
<dbReference type="Pfam" id="PF05922">
    <property type="entry name" value="Inhibitor_I9"/>
    <property type="match status" value="1"/>
</dbReference>
<comment type="subcellular location">
    <subcellularLocation>
        <location evidence="1">Secreted</location>
    </subcellularLocation>
</comment>
<dbReference type="Proteomes" id="UP001341840">
    <property type="component" value="Unassembled WGS sequence"/>
</dbReference>
<keyword evidence="3" id="KW-0732">Signal</keyword>
<comment type="caution">
    <text evidence="5">The sequence shown here is derived from an EMBL/GenBank/DDBJ whole genome shotgun (WGS) entry which is preliminary data.</text>
</comment>
<dbReference type="SUPFAM" id="SSF52743">
    <property type="entry name" value="Subtilisin-like"/>
    <property type="match status" value="1"/>
</dbReference>
<dbReference type="InterPro" id="IPR010259">
    <property type="entry name" value="S8pro/Inhibitor_I9"/>
</dbReference>
<proteinExistence type="inferred from homology"/>
<dbReference type="PANTHER" id="PTHR10795">
    <property type="entry name" value="PROPROTEIN CONVERTASE SUBTILISIN/KEXIN"/>
    <property type="match status" value="1"/>
</dbReference>
<evidence type="ECO:0000256" key="2">
    <source>
        <dbReference type="ARBA" id="ARBA00011073"/>
    </source>
</evidence>
<evidence type="ECO:0000256" key="3">
    <source>
        <dbReference type="ARBA" id="ARBA00022729"/>
    </source>
</evidence>
<organism evidence="5 6">
    <name type="scientific">Stylosanthes scabra</name>
    <dbReference type="NCBI Taxonomy" id="79078"/>
    <lineage>
        <taxon>Eukaryota</taxon>
        <taxon>Viridiplantae</taxon>
        <taxon>Streptophyta</taxon>
        <taxon>Embryophyta</taxon>
        <taxon>Tracheophyta</taxon>
        <taxon>Spermatophyta</taxon>
        <taxon>Magnoliopsida</taxon>
        <taxon>eudicotyledons</taxon>
        <taxon>Gunneridae</taxon>
        <taxon>Pentapetalae</taxon>
        <taxon>rosids</taxon>
        <taxon>fabids</taxon>
        <taxon>Fabales</taxon>
        <taxon>Fabaceae</taxon>
        <taxon>Papilionoideae</taxon>
        <taxon>50 kb inversion clade</taxon>
        <taxon>dalbergioids sensu lato</taxon>
        <taxon>Dalbergieae</taxon>
        <taxon>Pterocarpus clade</taxon>
        <taxon>Stylosanthes</taxon>
    </lineage>
</organism>
<evidence type="ECO:0000259" key="4">
    <source>
        <dbReference type="Pfam" id="PF05922"/>
    </source>
</evidence>
<protein>
    <recommendedName>
        <fullName evidence="4">Inhibitor I9 domain-containing protein</fullName>
    </recommendedName>
</protein>
<comment type="similarity">
    <text evidence="2">Belongs to the peptidase S8 family.</text>
</comment>
<reference evidence="5 6" key="1">
    <citation type="journal article" date="2023" name="Plants (Basel)">
        <title>Bridging the Gap: Combining Genomics and Transcriptomics Approaches to Understand Stylosanthes scabra, an Orphan Legume from the Brazilian Caatinga.</title>
        <authorList>
            <person name="Ferreira-Neto J.R.C."/>
            <person name="da Silva M.D."/>
            <person name="Binneck E."/>
            <person name="de Melo N.F."/>
            <person name="da Silva R.H."/>
            <person name="de Melo A.L.T.M."/>
            <person name="Pandolfi V."/>
            <person name="Bustamante F.O."/>
            <person name="Brasileiro-Vidal A.C."/>
            <person name="Benko-Iseppon A.M."/>
        </authorList>
    </citation>
    <scope>NUCLEOTIDE SEQUENCE [LARGE SCALE GENOMIC DNA]</scope>
    <source>
        <tissue evidence="5">Leaves</tissue>
    </source>
</reference>
<accession>A0ABU6XTY9</accession>
<sequence>MANFTPYEAFQMAYYLSWFKRRVKVEPYGRRQCSGLVVGVELFHGQDAARQGFKGGRTISTLSLPNGDYSPNFHHLSMLQQTTHDNNNVNLHMVRSYHRSFNGFAAMITDQQRKMLEKNGRRDFCVSKQNTPNYKLQGLGILWGSQESIHRNITRESDLIIGVIDTGIWPASESFNDRGFGPIPKKWKGACKGGKNFTCNNKIIGARHYVQGVLIDKHVISNTQEGVN</sequence>
<keyword evidence="6" id="KW-1185">Reference proteome</keyword>